<dbReference type="AlphaFoldDB" id="A0AAP0QDK3"/>
<name>A0AAP0QDK3_9ROSI</name>
<keyword evidence="3" id="KW-1185">Reference proteome</keyword>
<evidence type="ECO:0000259" key="1">
    <source>
        <dbReference type="Pfam" id="PF03108"/>
    </source>
</evidence>
<dbReference type="EMBL" id="JBCGBO010000007">
    <property type="protein sequence ID" value="KAK9187517.1"/>
    <property type="molecule type" value="Genomic_DNA"/>
</dbReference>
<dbReference type="InterPro" id="IPR004332">
    <property type="entry name" value="Transposase_MuDR"/>
</dbReference>
<dbReference type="Proteomes" id="UP001428341">
    <property type="component" value="Unassembled WGS sequence"/>
</dbReference>
<dbReference type="Pfam" id="PF03108">
    <property type="entry name" value="DBD_Tnp_Mut"/>
    <property type="match status" value="1"/>
</dbReference>
<feature type="domain" description="Transposase MuDR plant" evidence="1">
    <location>
        <begin position="97"/>
        <end position="158"/>
    </location>
</feature>
<proteinExistence type="predicted"/>
<evidence type="ECO:0000313" key="3">
    <source>
        <dbReference type="Proteomes" id="UP001428341"/>
    </source>
</evidence>
<sequence length="184" mass="21901">MRRKIARELFPSNSHSYEQCNKQSPTGMGCKTHLATWRCLDDDEESLEEKNNEEYQIEGYSSKNDKGCMYRLTDDETSKYVGEWFKFDDPPRHKMILYHGQRFRDVSHFRKAIEVFAIREGFKLCVMENRGHAISYECSDLRCDWVIKAGRVVNGRTFVVTEFLAEHKCTHLPQQFQHRSKWYQ</sequence>
<organism evidence="2 3">
    <name type="scientific">Citrus x changshan-huyou</name>
    <dbReference type="NCBI Taxonomy" id="2935761"/>
    <lineage>
        <taxon>Eukaryota</taxon>
        <taxon>Viridiplantae</taxon>
        <taxon>Streptophyta</taxon>
        <taxon>Embryophyta</taxon>
        <taxon>Tracheophyta</taxon>
        <taxon>Spermatophyta</taxon>
        <taxon>Magnoliopsida</taxon>
        <taxon>eudicotyledons</taxon>
        <taxon>Gunneridae</taxon>
        <taxon>Pentapetalae</taxon>
        <taxon>rosids</taxon>
        <taxon>malvids</taxon>
        <taxon>Sapindales</taxon>
        <taxon>Rutaceae</taxon>
        <taxon>Aurantioideae</taxon>
        <taxon>Citrus</taxon>
    </lineage>
</organism>
<reference evidence="2 3" key="1">
    <citation type="submission" date="2024-05" db="EMBL/GenBank/DDBJ databases">
        <title>Haplotype-resolved chromosome-level genome assembly of Huyou (Citrus changshanensis).</title>
        <authorList>
            <person name="Miao C."/>
            <person name="Chen W."/>
            <person name="Wu Y."/>
            <person name="Wang L."/>
            <person name="Zhao S."/>
            <person name="Grierson D."/>
            <person name="Xu C."/>
            <person name="Chen K."/>
        </authorList>
    </citation>
    <scope>NUCLEOTIDE SEQUENCE [LARGE SCALE GENOMIC DNA]</scope>
    <source>
        <strain evidence="2">01-14</strain>
        <tissue evidence="2">Leaf</tissue>
    </source>
</reference>
<comment type="caution">
    <text evidence="2">The sequence shown here is derived from an EMBL/GenBank/DDBJ whole genome shotgun (WGS) entry which is preliminary data.</text>
</comment>
<gene>
    <name evidence="2" type="ORF">WN944_018914</name>
</gene>
<protein>
    <recommendedName>
        <fullName evidence="1">Transposase MuDR plant domain-containing protein</fullName>
    </recommendedName>
</protein>
<evidence type="ECO:0000313" key="2">
    <source>
        <dbReference type="EMBL" id="KAK9187517.1"/>
    </source>
</evidence>
<accession>A0AAP0QDK3</accession>